<dbReference type="EMBL" id="MN739121">
    <property type="protein sequence ID" value="QHS89953.1"/>
    <property type="molecule type" value="Genomic_DNA"/>
</dbReference>
<dbReference type="AlphaFoldDB" id="A0A6C0BEZ7"/>
<reference evidence="1" key="1">
    <citation type="journal article" date="2020" name="Nature">
        <title>Giant virus diversity and host interactions through global metagenomics.</title>
        <authorList>
            <person name="Schulz F."/>
            <person name="Roux S."/>
            <person name="Paez-Espino D."/>
            <person name="Jungbluth S."/>
            <person name="Walsh D.A."/>
            <person name="Denef V.J."/>
            <person name="McMahon K.D."/>
            <person name="Konstantinidis K.T."/>
            <person name="Eloe-Fadrosh E.A."/>
            <person name="Kyrpides N.C."/>
            <person name="Woyke T."/>
        </authorList>
    </citation>
    <scope>NUCLEOTIDE SEQUENCE</scope>
    <source>
        <strain evidence="1">GVMAG-M-3300010160-4</strain>
    </source>
</reference>
<organism evidence="1">
    <name type="scientific">viral metagenome</name>
    <dbReference type="NCBI Taxonomy" id="1070528"/>
    <lineage>
        <taxon>unclassified sequences</taxon>
        <taxon>metagenomes</taxon>
        <taxon>organismal metagenomes</taxon>
    </lineage>
</organism>
<proteinExistence type="predicted"/>
<sequence length="254" mass="29371">MSSSKNAKLFFEIVQIMGLRGYNILPFNFLIDIEMQNQYHQERGEEDKIVKITDPMLYQWIAKYRFDNYGIQTELFQGERMQFSMVFDHSYNGMRTLVCIGNEVDESTAKSETKEMIEKLKTITLLKTEGRSCNPHDFSNKVSGIFVLSSGVSPFAKSFFDEMTLIELIKDDDILHRSYDNCFQSFVYQIPQTDKNRILSEVGLSSSSIPSTSVSQDVYCKILGIKPETMLKYVRERISSEETTNSVFLRNVRP</sequence>
<name>A0A6C0BEZ7_9ZZZZ</name>
<protein>
    <submittedName>
        <fullName evidence="1">Uncharacterized protein</fullName>
    </submittedName>
</protein>
<accession>A0A6C0BEZ7</accession>
<evidence type="ECO:0000313" key="1">
    <source>
        <dbReference type="EMBL" id="QHS89953.1"/>
    </source>
</evidence>